<protein>
    <recommendedName>
        <fullName evidence="7">Glycosyltransferase family 28 domain-containing protein</fullName>
    </recommendedName>
</protein>
<dbReference type="InterPro" id="IPR002213">
    <property type="entry name" value="UDP_glucos_trans"/>
</dbReference>
<dbReference type="CDD" id="cd03784">
    <property type="entry name" value="GT1_Gtf-like"/>
    <property type="match status" value="1"/>
</dbReference>
<dbReference type="GeneID" id="85443439"/>
<feature type="region of interest" description="Disordered" evidence="2">
    <location>
        <begin position="625"/>
        <end position="666"/>
    </location>
</feature>
<feature type="domain" description="Erythromycin biosynthesis protein CIII-like C-terminal" evidence="4">
    <location>
        <begin position="410"/>
        <end position="503"/>
    </location>
</feature>
<dbReference type="AlphaFoldDB" id="A0AAD8PM63"/>
<feature type="domain" description="Glycosyltransferase family 28 N-terminal" evidence="3">
    <location>
        <begin position="94"/>
        <end position="241"/>
    </location>
</feature>
<feature type="compositionally biased region" description="Low complexity" evidence="2">
    <location>
        <begin position="650"/>
        <end position="666"/>
    </location>
</feature>
<dbReference type="InterPro" id="IPR004276">
    <property type="entry name" value="GlycoTrans_28_N"/>
</dbReference>
<dbReference type="Pfam" id="PF03033">
    <property type="entry name" value="Glyco_transf_28"/>
    <property type="match status" value="1"/>
</dbReference>
<evidence type="ECO:0000313" key="5">
    <source>
        <dbReference type="EMBL" id="KAK1569904.1"/>
    </source>
</evidence>
<feature type="compositionally biased region" description="Pro residues" evidence="2">
    <location>
        <begin position="51"/>
        <end position="66"/>
    </location>
</feature>
<dbReference type="Proteomes" id="UP001230504">
    <property type="component" value="Unassembled WGS sequence"/>
</dbReference>
<dbReference type="RefSeq" id="XP_060408095.1">
    <property type="nucleotide sequence ID" value="XM_060559199.1"/>
</dbReference>
<sequence>MDSSHSPVPATSDDFVVKGSGEKLETTARTNKEDGRVDITFAAPPYSEIVPPSPPLSTAPPQPEPPAFAEIGDSVIRRPQLRQFASTPPCALNIVIQIVGSRGDVQPFIALGNELQTHGHRVRIATHDVFRDFVRKSNLEFFPVGGDPSDLMAYMVKNPGLMPSLSSLQAGDIGRKRVMVKEMLNNFWRSCIEPDPDSKVPFIAEAIIANPPSFAHMHLAQAMGIPLHLMFTMPYSPTREFSHPLANIQQSNLKPSTTNYLSYGMVELLTWQGLGDIINDWRLETLNLEPLTAVVATSMLETQKVPYTYCWSPALVAKPSDWPSHIDVCGFFFREEPQYTPPDDIANFLQGGSQPIYIGFGSIVMENAEAMTDIILSSIRKCGVRAIISKGWSNLGKDRQDENAIFIGDCPHEWLFKHVAGVIHHGGAGTTACGLLNGCPTFIVPFFGDQPFWGQMVAAAGAGPQPVGQKALDESTLVAAIQTLLAPDTKIAAKRISDKMKAEDGVKRAVQSFHRSLPRETMTCDFLPEEYAVWTYKSKLLQKKQRKKYQNGLQVSSKAVRILSNNNNLNLTKLELNQPKPVDIDNRRWDPLTATSSALVGSLVDFSTGMGSLVSAPIKKIRHETGKKAGGGDAAPSGTDATNSTSASDGSLSKHSGAGKSAKTGSSKVARSLIKGTLVDVPCAITEGLHNIPELYGEKVRKHDKITDWKSGASEAGKNFAYGFLDATWCLFKQPVEDTMKRGPIGLVTGLGKAGMGLIAKPGSAMFGLLAYPALGIYRSLAGSLSKTEKQIMEARLAHDAYFANLEPITDEEMNRVLGQWKAK</sequence>
<evidence type="ECO:0000313" key="6">
    <source>
        <dbReference type="Proteomes" id="UP001230504"/>
    </source>
</evidence>
<dbReference type="GO" id="GO:0005975">
    <property type="term" value="P:carbohydrate metabolic process"/>
    <property type="evidence" value="ECO:0007669"/>
    <property type="project" value="InterPro"/>
</dbReference>
<dbReference type="PANTHER" id="PTHR48050">
    <property type="entry name" value="STEROL 3-BETA-GLUCOSYLTRANSFERASE"/>
    <property type="match status" value="1"/>
</dbReference>
<keyword evidence="1" id="KW-0808">Transferase</keyword>
<feature type="region of interest" description="Disordered" evidence="2">
    <location>
        <begin position="1"/>
        <end position="68"/>
    </location>
</feature>
<keyword evidence="6" id="KW-1185">Reference proteome</keyword>
<evidence type="ECO:0000256" key="2">
    <source>
        <dbReference type="SAM" id="MobiDB-lite"/>
    </source>
</evidence>
<dbReference type="SUPFAM" id="SSF53756">
    <property type="entry name" value="UDP-Glycosyltransferase/glycogen phosphorylase"/>
    <property type="match status" value="1"/>
</dbReference>
<evidence type="ECO:0000259" key="3">
    <source>
        <dbReference type="Pfam" id="PF03033"/>
    </source>
</evidence>
<dbReference type="InterPro" id="IPR010610">
    <property type="entry name" value="EryCIII-like_C"/>
</dbReference>
<dbReference type="EMBL" id="JAHLJV010000119">
    <property type="protein sequence ID" value="KAK1569904.1"/>
    <property type="molecule type" value="Genomic_DNA"/>
</dbReference>
<dbReference type="PANTHER" id="PTHR48050:SF27">
    <property type="entry name" value="GLUCOSYLTRANSFERASE, PUTATIVE (AFU_ORTHOLOGUE AFUA_7G04880)-RELATED"/>
    <property type="match status" value="1"/>
</dbReference>
<reference evidence="5" key="1">
    <citation type="submission" date="2021-06" db="EMBL/GenBank/DDBJ databases">
        <title>Comparative genomics, transcriptomics and evolutionary studies reveal genomic signatures of adaptation to plant cell wall in hemibiotrophic fungi.</title>
        <authorList>
            <consortium name="DOE Joint Genome Institute"/>
            <person name="Baroncelli R."/>
            <person name="Diaz J.F."/>
            <person name="Benocci T."/>
            <person name="Peng M."/>
            <person name="Battaglia E."/>
            <person name="Haridas S."/>
            <person name="Andreopoulos W."/>
            <person name="Labutti K."/>
            <person name="Pangilinan J."/>
            <person name="Floch G.L."/>
            <person name="Makela M.R."/>
            <person name="Henrissat B."/>
            <person name="Grigoriev I.V."/>
            <person name="Crouch J.A."/>
            <person name="De Vries R.P."/>
            <person name="Sukno S.A."/>
            <person name="Thon M.R."/>
        </authorList>
    </citation>
    <scope>NUCLEOTIDE SEQUENCE</scope>
    <source>
        <strain evidence="5">CBS 125086</strain>
    </source>
</reference>
<dbReference type="Pfam" id="PF06722">
    <property type="entry name" value="EryCIII-like_C"/>
    <property type="match status" value="1"/>
</dbReference>
<proteinExistence type="predicted"/>
<dbReference type="Gene3D" id="3.40.50.2000">
    <property type="entry name" value="Glycogen Phosphorylase B"/>
    <property type="match status" value="2"/>
</dbReference>
<evidence type="ECO:0008006" key="7">
    <source>
        <dbReference type="Google" id="ProtNLM"/>
    </source>
</evidence>
<organism evidence="5 6">
    <name type="scientific">Colletotrichum navitas</name>
    <dbReference type="NCBI Taxonomy" id="681940"/>
    <lineage>
        <taxon>Eukaryota</taxon>
        <taxon>Fungi</taxon>
        <taxon>Dikarya</taxon>
        <taxon>Ascomycota</taxon>
        <taxon>Pezizomycotina</taxon>
        <taxon>Sordariomycetes</taxon>
        <taxon>Hypocreomycetidae</taxon>
        <taxon>Glomerellales</taxon>
        <taxon>Glomerellaceae</taxon>
        <taxon>Colletotrichum</taxon>
        <taxon>Colletotrichum graminicola species complex</taxon>
    </lineage>
</organism>
<dbReference type="FunFam" id="3.40.50.2000:FF:000100">
    <property type="entry name" value="Glycosyltransferase family 1 protein"/>
    <property type="match status" value="1"/>
</dbReference>
<gene>
    <name evidence="5" type="ORF">LY79DRAFT_570885</name>
</gene>
<comment type="caution">
    <text evidence="5">The sequence shown here is derived from an EMBL/GenBank/DDBJ whole genome shotgun (WGS) entry which is preliminary data.</text>
</comment>
<name>A0AAD8PM63_9PEZI</name>
<dbReference type="InterPro" id="IPR050426">
    <property type="entry name" value="Glycosyltransferase_28"/>
</dbReference>
<dbReference type="GO" id="GO:0016906">
    <property type="term" value="F:sterol 3-beta-glucosyltransferase activity"/>
    <property type="evidence" value="ECO:0007669"/>
    <property type="project" value="UniProtKB-ARBA"/>
</dbReference>
<dbReference type="FunFam" id="3.40.50.2000:FF:000009">
    <property type="entry name" value="Sterol 3-beta-glucosyltransferase UGT80A2"/>
    <property type="match status" value="1"/>
</dbReference>
<evidence type="ECO:0000259" key="4">
    <source>
        <dbReference type="Pfam" id="PF06722"/>
    </source>
</evidence>
<evidence type="ECO:0000256" key="1">
    <source>
        <dbReference type="ARBA" id="ARBA00022679"/>
    </source>
</evidence>
<feature type="compositionally biased region" description="Basic and acidic residues" evidence="2">
    <location>
        <begin position="20"/>
        <end position="37"/>
    </location>
</feature>
<accession>A0AAD8PM63</accession>
<feature type="compositionally biased region" description="Polar residues" evidence="2">
    <location>
        <begin position="639"/>
        <end position="649"/>
    </location>
</feature>